<dbReference type="PROSITE" id="PS51257">
    <property type="entry name" value="PROKAR_LIPOPROTEIN"/>
    <property type="match status" value="1"/>
</dbReference>
<feature type="transmembrane region" description="Helical" evidence="6">
    <location>
        <begin position="71"/>
        <end position="92"/>
    </location>
</feature>
<dbReference type="GO" id="GO:0005886">
    <property type="term" value="C:plasma membrane"/>
    <property type="evidence" value="ECO:0007669"/>
    <property type="project" value="UniProtKB-SubCell"/>
</dbReference>
<dbReference type="EMBL" id="RHLK01000007">
    <property type="protein sequence ID" value="MVP00591.1"/>
    <property type="molecule type" value="Genomic_DNA"/>
</dbReference>
<dbReference type="InterPro" id="IPR032816">
    <property type="entry name" value="VTT_dom"/>
</dbReference>
<keyword evidence="3 6" id="KW-0812">Transmembrane</keyword>
<reference evidence="8 9" key="1">
    <citation type="journal article" date="2019" name="Microorganisms">
        <title>Paenibacillus lutrae sp. nov., A Chitinolytic Species Isolated from A River Otter in Castril Natural Park, Granada, Spain.</title>
        <authorList>
            <person name="Rodriguez M."/>
            <person name="Reina J.C."/>
            <person name="Bejar V."/>
            <person name="Llamas I."/>
        </authorList>
    </citation>
    <scope>NUCLEOTIDE SEQUENCE [LARGE SCALE GENOMIC DNA]</scope>
    <source>
        <strain evidence="8 9">N10</strain>
    </source>
</reference>
<organism evidence="8 9">
    <name type="scientific">Paenibacillus lutrae</name>
    <dbReference type="NCBI Taxonomy" id="2078573"/>
    <lineage>
        <taxon>Bacteria</taxon>
        <taxon>Bacillati</taxon>
        <taxon>Bacillota</taxon>
        <taxon>Bacilli</taxon>
        <taxon>Bacillales</taxon>
        <taxon>Paenibacillaceae</taxon>
        <taxon>Paenibacillus</taxon>
    </lineage>
</organism>
<evidence type="ECO:0000313" key="8">
    <source>
        <dbReference type="EMBL" id="MVP00591.1"/>
    </source>
</evidence>
<protein>
    <recommendedName>
        <fullName evidence="6">TVP38/TMEM64 family membrane protein</fullName>
    </recommendedName>
</protein>
<keyword evidence="5 6" id="KW-0472">Membrane</keyword>
<feature type="transmembrane region" description="Helical" evidence="6">
    <location>
        <begin position="117"/>
        <end position="139"/>
    </location>
</feature>
<proteinExistence type="inferred from homology"/>
<comment type="similarity">
    <text evidence="6">Belongs to the TVP38/TMEM64 family.</text>
</comment>
<dbReference type="RefSeq" id="WP_157336301.1">
    <property type="nucleotide sequence ID" value="NZ_RHLK01000007.1"/>
</dbReference>
<evidence type="ECO:0000256" key="3">
    <source>
        <dbReference type="ARBA" id="ARBA00022692"/>
    </source>
</evidence>
<dbReference type="Pfam" id="PF09335">
    <property type="entry name" value="VTT_dom"/>
    <property type="match status" value="1"/>
</dbReference>
<sequence>MYQKISLAVFYIVIACLIYVYGEALLAWFGESDHAPMAAGLATLMALFPVIPYPVVGGVIGAAFGPVLGGFITWVGSAAASVLMFLFVRYGYQEWGARLLKRSGRLGKVTALFERNAFLAILFARLVPFVPSILINVYSALSRVSLLSYTVASSLGKIPAMLLFAFVGDNLMTEPRNVLITIGVYGVFLLITLGIHRLWKGKKSTQRNIGESAEVTLEKN</sequence>
<feature type="domain" description="VTT" evidence="7">
    <location>
        <begin position="51"/>
        <end position="169"/>
    </location>
</feature>
<dbReference type="AlphaFoldDB" id="A0A7X3K043"/>
<keyword evidence="9" id="KW-1185">Reference proteome</keyword>
<evidence type="ECO:0000256" key="4">
    <source>
        <dbReference type="ARBA" id="ARBA00022989"/>
    </source>
</evidence>
<dbReference type="Proteomes" id="UP000490800">
    <property type="component" value="Unassembled WGS sequence"/>
</dbReference>
<comment type="caution">
    <text evidence="8">The sequence shown here is derived from an EMBL/GenBank/DDBJ whole genome shotgun (WGS) entry which is preliminary data.</text>
</comment>
<evidence type="ECO:0000256" key="6">
    <source>
        <dbReference type="RuleBase" id="RU366058"/>
    </source>
</evidence>
<name>A0A7X3K043_9BACL</name>
<accession>A0A7X3K043</accession>
<dbReference type="PANTHER" id="PTHR12677">
    <property type="entry name" value="GOLGI APPARATUS MEMBRANE PROTEIN TVP38-RELATED"/>
    <property type="match status" value="1"/>
</dbReference>
<evidence type="ECO:0000256" key="2">
    <source>
        <dbReference type="ARBA" id="ARBA00022475"/>
    </source>
</evidence>
<dbReference type="InterPro" id="IPR015414">
    <property type="entry name" value="TMEM64"/>
</dbReference>
<feature type="transmembrane region" description="Helical" evidence="6">
    <location>
        <begin position="41"/>
        <end position="64"/>
    </location>
</feature>
<feature type="transmembrane region" description="Helical" evidence="6">
    <location>
        <begin position="178"/>
        <end position="199"/>
    </location>
</feature>
<dbReference type="PANTHER" id="PTHR12677:SF59">
    <property type="entry name" value="GOLGI APPARATUS MEMBRANE PROTEIN TVP38-RELATED"/>
    <property type="match status" value="1"/>
</dbReference>
<feature type="transmembrane region" description="Helical" evidence="6">
    <location>
        <begin position="7"/>
        <end position="29"/>
    </location>
</feature>
<evidence type="ECO:0000256" key="1">
    <source>
        <dbReference type="ARBA" id="ARBA00004651"/>
    </source>
</evidence>
<keyword evidence="4 6" id="KW-1133">Transmembrane helix</keyword>
<evidence type="ECO:0000313" key="9">
    <source>
        <dbReference type="Proteomes" id="UP000490800"/>
    </source>
</evidence>
<comment type="subcellular location">
    <subcellularLocation>
        <location evidence="1 6">Cell membrane</location>
        <topology evidence="1 6">Multi-pass membrane protein</topology>
    </subcellularLocation>
</comment>
<feature type="transmembrane region" description="Helical" evidence="6">
    <location>
        <begin position="146"/>
        <end position="166"/>
    </location>
</feature>
<gene>
    <name evidence="8" type="ORF">EDM21_13850</name>
</gene>
<keyword evidence="2 6" id="KW-1003">Cell membrane</keyword>
<evidence type="ECO:0000259" key="7">
    <source>
        <dbReference type="Pfam" id="PF09335"/>
    </source>
</evidence>
<dbReference type="OrthoDB" id="2381682at2"/>
<evidence type="ECO:0000256" key="5">
    <source>
        <dbReference type="ARBA" id="ARBA00023136"/>
    </source>
</evidence>